<evidence type="ECO:0000313" key="8">
    <source>
        <dbReference type="EMBL" id="GAA6146508.1"/>
    </source>
</evidence>
<organism evidence="8 9">
    <name type="scientific">Thalassolituus maritimus</name>
    <dbReference type="NCBI Taxonomy" id="484498"/>
    <lineage>
        <taxon>Bacteria</taxon>
        <taxon>Pseudomonadati</taxon>
        <taxon>Pseudomonadota</taxon>
        <taxon>Gammaproteobacteria</taxon>
        <taxon>Oceanospirillales</taxon>
        <taxon>Oceanospirillaceae</taxon>
        <taxon>Thalassolituus</taxon>
    </lineage>
</organism>
<comment type="cofactor">
    <cofactor evidence="6">
        <name>Mg(2+)</name>
        <dbReference type="ChEBI" id="CHEBI:18420"/>
    </cofactor>
    <text evidence="6">Binds 1 Mg(2+) ion per monomer.</text>
</comment>
<dbReference type="InterPro" id="IPR029903">
    <property type="entry name" value="RmlD-like-bd"/>
</dbReference>
<evidence type="ECO:0000256" key="5">
    <source>
        <dbReference type="ARBA" id="ARBA00048200"/>
    </source>
</evidence>
<gene>
    <name evidence="8" type="primary">rfbD</name>
    <name evidence="8" type="ORF">NBRC116585_26260</name>
</gene>
<dbReference type="Pfam" id="PF04321">
    <property type="entry name" value="RmlD_sub_bind"/>
    <property type="match status" value="1"/>
</dbReference>
<feature type="domain" description="RmlD-like substrate binding" evidence="7">
    <location>
        <begin position="1"/>
        <end position="288"/>
    </location>
</feature>
<sequence length="292" mass="32056">MKWLITGCNGQLGSCLQDKLKLREGDDFRALDSDLLDITDESAVKAEITSYKPDVVINAAAYTAVDKAESEEEIATRVNAHAPGILARACEEAGIWFVHVSTDYVFDGNATVAYREEDPVSPCSVYGSSKLKGEDLVSESCRRHLIVRTAWVFSEYGGNFVKTMLRLAQERDRLSVVADQFGCPTYAGDIADCLLRLVLLAQNGKTEAGIYHFSGDLAVSWWSFTREIHAMAVSKGMLDKAPLLEAIPTSAYPTAAQRPAFSVLDCAKLEAIGIRPSDWRRGLSHVLDCARK</sequence>
<evidence type="ECO:0000256" key="3">
    <source>
        <dbReference type="ARBA" id="ARBA00012929"/>
    </source>
</evidence>
<dbReference type="Proteomes" id="UP001481413">
    <property type="component" value="Unassembled WGS sequence"/>
</dbReference>
<comment type="function">
    <text evidence="6">Catalyzes the reduction of dTDP-6-deoxy-L-lyxo-4-hexulose to yield dTDP-L-rhamnose.</text>
</comment>
<dbReference type="NCBIfam" id="TIGR01214">
    <property type="entry name" value="rmlD"/>
    <property type="match status" value="1"/>
</dbReference>
<reference evidence="8 9" key="1">
    <citation type="submission" date="2024-04" db="EMBL/GenBank/DDBJ databases">
        <title>Draft genome sequence of Thalassolituus maritimus NBRC 116585.</title>
        <authorList>
            <person name="Miyakawa T."/>
            <person name="Kusuya Y."/>
            <person name="Miura T."/>
        </authorList>
    </citation>
    <scope>NUCLEOTIDE SEQUENCE [LARGE SCALE GENOMIC DNA]</scope>
    <source>
        <strain evidence="8 9">5NW40-0001</strain>
    </source>
</reference>
<dbReference type="InterPro" id="IPR036291">
    <property type="entry name" value="NAD(P)-bd_dom_sf"/>
</dbReference>
<dbReference type="Gene3D" id="3.90.25.10">
    <property type="entry name" value="UDP-galactose 4-epimerase, domain 1"/>
    <property type="match status" value="1"/>
</dbReference>
<protein>
    <recommendedName>
        <fullName evidence="4 6">dTDP-4-dehydrorhamnose reductase</fullName>
        <ecNumber evidence="3 6">1.1.1.133</ecNumber>
    </recommendedName>
</protein>
<dbReference type="PANTHER" id="PTHR10491">
    <property type="entry name" value="DTDP-4-DEHYDRORHAMNOSE REDUCTASE"/>
    <property type="match status" value="1"/>
</dbReference>
<dbReference type="SUPFAM" id="SSF51735">
    <property type="entry name" value="NAD(P)-binding Rossmann-fold domains"/>
    <property type="match status" value="1"/>
</dbReference>
<dbReference type="RefSeq" id="WP_353295730.1">
    <property type="nucleotide sequence ID" value="NZ_BAABWH010000008.1"/>
</dbReference>
<comment type="caution">
    <text evidence="8">The sequence shown here is derived from an EMBL/GenBank/DDBJ whole genome shotgun (WGS) entry which is preliminary data.</text>
</comment>
<keyword evidence="6" id="KW-0521">NADP</keyword>
<dbReference type="PANTHER" id="PTHR10491:SF4">
    <property type="entry name" value="METHIONINE ADENOSYLTRANSFERASE 2 SUBUNIT BETA"/>
    <property type="match status" value="1"/>
</dbReference>
<comment type="pathway">
    <text evidence="1 6">Carbohydrate biosynthesis; dTDP-L-rhamnose biosynthesis.</text>
</comment>
<dbReference type="InterPro" id="IPR005913">
    <property type="entry name" value="dTDP_dehydrorham_reduct"/>
</dbReference>
<evidence type="ECO:0000256" key="4">
    <source>
        <dbReference type="ARBA" id="ARBA00017099"/>
    </source>
</evidence>
<keyword evidence="9" id="KW-1185">Reference proteome</keyword>
<evidence type="ECO:0000256" key="1">
    <source>
        <dbReference type="ARBA" id="ARBA00004781"/>
    </source>
</evidence>
<evidence type="ECO:0000259" key="7">
    <source>
        <dbReference type="Pfam" id="PF04321"/>
    </source>
</evidence>
<dbReference type="Gene3D" id="3.40.50.720">
    <property type="entry name" value="NAD(P)-binding Rossmann-like Domain"/>
    <property type="match status" value="1"/>
</dbReference>
<proteinExistence type="inferred from homology"/>
<accession>A0ABQ0A280</accession>
<evidence type="ECO:0000256" key="6">
    <source>
        <dbReference type="RuleBase" id="RU364082"/>
    </source>
</evidence>
<dbReference type="EMBL" id="BAABWH010000008">
    <property type="protein sequence ID" value="GAA6146508.1"/>
    <property type="molecule type" value="Genomic_DNA"/>
</dbReference>
<name>A0ABQ0A280_9GAMM</name>
<evidence type="ECO:0000256" key="2">
    <source>
        <dbReference type="ARBA" id="ARBA00010944"/>
    </source>
</evidence>
<dbReference type="EC" id="1.1.1.133" evidence="3 6"/>
<keyword evidence="6" id="KW-0560">Oxidoreductase</keyword>
<comment type="similarity">
    <text evidence="2 6">Belongs to the dTDP-4-dehydrorhamnose reductase family.</text>
</comment>
<dbReference type="CDD" id="cd05254">
    <property type="entry name" value="dTDP_HR_like_SDR_e"/>
    <property type="match status" value="1"/>
</dbReference>
<evidence type="ECO:0000313" key="9">
    <source>
        <dbReference type="Proteomes" id="UP001481413"/>
    </source>
</evidence>
<comment type="catalytic activity">
    <reaction evidence="5 6">
        <text>dTDP-beta-L-rhamnose + NADP(+) = dTDP-4-dehydro-beta-L-rhamnose + NADPH + H(+)</text>
        <dbReference type="Rhea" id="RHEA:21796"/>
        <dbReference type="ChEBI" id="CHEBI:15378"/>
        <dbReference type="ChEBI" id="CHEBI:57510"/>
        <dbReference type="ChEBI" id="CHEBI:57783"/>
        <dbReference type="ChEBI" id="CHEBI:58349"/>
        <dbReference type="ChEBI" id="CHEBI:62830"/>
        <dbReference type="EC" id="1.1.1.133"/>
    </reaction>
</comment>